<accession>A0A5C3KB43</accession>
<gene>
    <name evidence="1" type="ORF">FA15DRAFT_676243</name>
</gene>
<dbReference type="EMBL" id="ML210554">
    <property type="protein sequence ID" value="TFK17181.1"/>
    <property type="molecule type" value="Genomic_DNA"/>
</dbReference>
<organism evidence="1 2">
    <name type="scientific">Coprinopsis marcescibilis</name>
    <name type="common">Agaric fungus</name>
    <name type="synonym">Psathyrella marcescibilis</name>
    <dbReference type="NCBI Taxonomy" id="230819"/>
    <lineage>
        <taxon>Eukaryota</taxon>
        <taxon>Fungi</taxon>
        <taxon>Dikarya</taxon>
        <taxon>Basidiomycota</taxon>
        <taxon>Agaricomycotina</taxon>
        <taxon>Agaricomycetes</taxon>
        <taxon>Agaricomycetidae</taxon>
        <taxon>Agaricales</taxon>
        <taxon>Agaricineae</taxon>
        <taxon>Psathyrellaceae</taxon>
        <taxon>Coprinopsis</taxon>
    </lineage>
</organism>
<dbReference type="Proteomes" id="UP000307440">
    <property type="component" value="Unassembled WGS sequence"/>
</dbReference>
<evidence type="ECO:0000313" key="2">
    <source>
        <dbReference type="Proteomes" id="UP000307440"/>
    </source>
</evidence>
<protein>
    <submittedName>
        <fullName evidence="1">Uncharacterized protein</fullName>
    </submittedName>
</protein>
<sequence>MQRPTLLLSLPCYLENELPPSRLGRTSYTLLLQQGYEHVPGYCQISIGSLSLPFANANSVSVSSEVEPGGQDARGGLMGVRRGRWGWE</sequence>
<name>A0A5C3KB43_COPMA</name>
<evidence type="ECO:0000313" key="1">
    <source>
        <dbReference type="EMBL" id="TFK17181.1"/>
    </source>
</evidence>
<dbReference type="AlphaFoldDB" id="A0A5C3KB43"/>
<proteinExistence type="predicted"/>
<reference evidence="1 2" key="1">
    <citation type="journal article" date="2019" name="Nat. Ecol. Evol.">
        <title>Megaphylogeny resolves global patterns of mushroom evolution.</title>
        <authorList>
            <person name="Varga T."/>
            <person name="Krizsan K."/>
            <person name="Foldi C."/>
            <person name="Dima B."/>
            <person name="Sanchez-Garcia M."/>
            <person name="Sanchez-Ramirez S."/>
            <person name="Szollosi G.J."/>
            <person name="Szarkandi J.G."/>
            <person name="Papp V."/>
            <person name="Albert L."/>
            <person name="Andreopoulos W."/>
            <person name="Angelini C."/>
            <person name="Antonin V."/>
            <person name="Barry K.W."/>
            <person name="Bougher N.L."/>
            <person name="Buchanan P."/>
            <person name="Buyck B."/>
            <person name="Bense V."/>
            <person name="Catcheside P."/>
            <person name="Chovatia M."/>
            <person name="Cooper J."/>
            <person name="Damon W."/>
            <person name="Desjardin D."/>
            <person name="Finy P."/>
            <person name="Geml J."/>
            <person name="Haridas S."/>
            <person name="Hughes K."/>
            <person name="Justo A."/>
            <person name="Karasinski D."/>
            <person name="Kautmanova I."/>
            <person name="Kiss B."/>
            <person name="Kocsube S."/>
            <person name="Kotiranta H."/>
            <person name="LaButti K.M."/>
            <person name="Lechner B.E."/>
            <person name="Liimatainen K."/>
            <person name="Lipzen A."/>
            <person name="Lukacs Z."/>
            <person name="Mihaltcheva S."/>
            <person name="Morgado L.N."/>
            <person name="Niskanen T."/>
            <person name="Noordeloos M.E."/>
            <person name="Ohm R.A."/>
            <person name="Ortiz-Santana B."/>
            <person name="Ovrebo C."/>
            <person name="Racz N."/>
            <person name="Riley R."/>
            <person name="Savchenko A."/>
            <person name="Shiryaev A."/>
            <person name="Soop K."/>
            <person name="Spirin V."/>
            <person name="Szebenyi C."/>
            <person name="Tomsovsky M."/>
            <person name="Tulloss R.E."/>
            <person name="Uehling J."/>
            <person name="Grigoriev I.V."/>
            <person name="Vagvolgyi C."/>
            <person name="Papp T."/>
            <person name="Martin F.M."/>
            <person name="Miettinen O."/>
            <person name="Hibbett D.S."/>
            <person name="Nagy L.G."/>
        </authorList>
    </citation>
    <scope>NUCLEOTIDE SEQUENCE [LARGE SCALE GENOMIC DNA]</scope>
    <source>
        <strain evidence="1 2">CBS 121175</strain>
    </source>
</reference>
<keyword evidence="2" id="KW-1185">Reference proteome</keyword>